<proteinExistence type="predicted"/>
<keyword evidence="2" id="KW-1185">Reference proteome</keyword>
<organism evidence="1 2">
    <name type="scientific">Tenggerimyces flavus</name>
    <dbReference type="NCBI Taxonomy" id="1708749"/>
    <lineage>
        <taxon>Bacteria</taxon>
        <taxon>Bacillati</taxon>
        <taxon>Actinomycetota</taxon>
        <taxon>Actinomycetes</taxon>
        <taxon>Propionibacteriales</taxon>
        <taxon>Nocardioidaceae</taxon>
        <taxon>Tenggerimyces</taxon>
    </lineage>
</organism>
<evidence type="ECO:0000313" key="1">
    <source>
        <dbReference type="EMBL" id="MFC3766974.1"/>
    </source>
</evidence>
<dbReference type="EMBL" id="JBHRZH010000062">
    <property type="protein sequence ID" value="MFC3766974.1"/>
    <property type="molecule type" value="Genomic_DNA"/>
</dbReference>
<protein>
    <recommendedName>
        <fullName evidence="3">Polymerase nucleotidyl transferase domain-containing protein</fullName>
    </recommendedName>
</protein>
<evidence type="ECO:0000313" key="2">
    <source>
        <dbReference type="Proteomes" id="UP001595699"/>
    </source>
</evidence>
<reference evidence="2" key="1">
    <citation type="journal article" date="2019" name="Int. J. Syst. Evol. Microbiol.">
        <title>The Global Catalogue of Microorganisms (GCM) 10K type strain sequencing project: providing services to taxonomists for standard genome sequencing and annotation.</title>
        <authorList>
            <consortium name="The Broad Institute Genomics Platform"/>
            <consortium name="The Broad Institute Genome Sequencing Center for Infectious Disease"/>
            <person name="Wu L."/>
            <person name="Ma J."/>
        </authorList>
    </citation>
    <scope>NUCLEOTIDE SEQUENCE [LARGE SCALE GENOMIC DNA]</scope>
    <source>
        <strain evidence="2">CGMCC 4.7241</strain>
    </source>
</reference>
<dbReference type="Proteomes" id="UP001595699">
    <property type="component" value="Unassembled WGS sequence"/>
</dbReference>
<sequence>MNDDLLARQEALQAEGAEVLAELEAAWASFDLGSLLPTGSYVSGLMSWRDLDVMVCAGASFTPSDVVALLAKIVLIPGVVGFTYADERGPRAPTPAVRDERYHVPISLRRGDATWTIDLTIWLHDVHRNVTEWHEALRDRITPAQRLAVLRIKDEWHRLPTYPYEVGGQQIYQAVLDDGVETGDEFAAWLTERGFPSR</sequence>
<gene>
    <name evidence="1" type="ORF">ACFOUW_39530</name>
</gene>
<dbReference type="RefSeq" id="WP_205115807.1">
    <property type="nucleotide sequence ID" value="NZ_JAFBCM010000001.1"/>
</dbReference>
<comment type="caution">
    <text evidence="1">The sequence shown here is derived from an EMBL/GenBank/DDBJ whole genome shotgun (WGS) entry which is preliminary data.</text>
</comment>
<name>A0ABV7YSG0_9ACTN</name>
<accession>A0ABV7YSG0</accession>
<evidence type="ECO:0008006" key="3">
    <source>
        <dbReference type="Google" id="ProtNLM"/>
    </source>
</evidence>